<feature type="binding site" evidence="9">
    <location>
        <position position="41"/>
    </location>
    <ligand>
        <name>substrate</name>
    </ligand>
</feature>
<keyword evidence="11" id="KW-1185">Reference proteome</keyword>
<feature type="active site" evidence="9">
    <location>
        <position position="37"/>
    </location>
</feature>
<keyword evidence="7 9" id="KW-0460">Magnesium</keyword>
<sequence length="233" mass="24909">MSGFFLTGTDTDVGKTVIAGGLAGALRRRGVDIGVFKPIQSGHMASNPEGDAARLKYLSGVDDSHDQICPFSVEEPLTPYLALRRAGHTLQLGDIKKRYMELLTKHRFLIVEGAGGLAVPYVEDGMVIDLAAMLKLPLLIVARPNLGTINHTILTAEYAKQYGLTIAGVIISGLGRTTPGIAEQTNPELIAHFGNVPVLGSVPWLGQNQNRNEILDAIEHSLDIVAIEAHLGS</sequence>
<comment type="pathway">
    <text evidence="9">Cofactor biosynthesis; biotin biosynthesis; biotin from 7,8-diaminononanoate: step 1/2.</text>
</comment>
<accession>A0ABY4CQI6</accession>
<evidence type="ECO:0000313" key="11">
    <source>
        <dbReference type="Proteomes" id="UP000830167"/>
    </source>
</evidence>
<reference evidence="10" key="1">
    <citation type="submission" date="2021-12" db="EMBL/GenBank/DDBJ databases">
        <title>Alicyclobacillaceae gen. nov., sp. nov., isolated from chalcocite enrichment system.</title>
        <authorList>
            <person name="Jiang Z."/>
        </authorList>
    </citation>
    <scope>NUCLEOTIDE SEQUENCE</scope>
    <source>
        <strain evidence="10">MYW30-H2</strain>
    </source>
</reference>
<dbReference type="NCBIfam" id="TIGR00347">
    <property type="entry name" value="bioD"/>
    <property type="match status" value="1"/>
</dbReference>
<name>A0ABY4CQI6_9BACL</name>
<dbReference type="EMBL" id="CP089291">
    <property type="protein sequence ID" value="UOF92589.1"/>
    <property type="molecule type" value="Genomic_DNA"/>
</dbReference>
<dbReference type="Proteomes" id="UP000830167">
    <property type="component" value="Chromosome"/>
</dbReference>
<dbReference type="PIRSF" id="PIRSF006755">
    <property type="entry name" value="DTB_synth"/>
    <property type="match status" value="1"/>
</dbReference>
<evidence type="ECO:0000256" key="5">
    <source>
        <dbReference type="ARBA" id="ARBA00022756"/>
    </source>
</evidence>
<keyword evidence="1 9" id="KW-0963">Cytoplasm</keyword>
<feature type="binding site" evidence="9">
    <location>
        <position position="112"/>
    </location>
    <ligand>
        <name>Mg(2+)</name>
        <dbReference type="ChEBI" id="CHEBI:18420"/>
    </ligand>
</feature>
<evidence type="ECO:0000256" key="2">
    <source>
        <dbReference type="ARBA" id="ARBA00022598"/>
    </source>
</evidence>
<feature type="binding site" evidence="9">
    <location>
        <begin position="112"/>
        <end position="115"/>
    </location>
    <ligand>
        <name>ATP</name>
        <dbReference type="ChEBI" id="CHEBI:30616"/>
    </ligand>
</feature>
<dbReference type="InterPro" id="IPR027417">
    <property type="entry name" value="P-loop_NTPase"/>
</dbReference>
<feature type="binding site" evidence="9">
    <location>
        <position position="51"/>
    </location>
    <ligand>
        <name>Mg(2+)</name>
        <dbReference type="ChEBI" id="CHEBI:18420"/>
    </ligand>
</feature>
<dbReference type="PANTHER" id="PTHR43210">
    <property type="entry name" value="DETHIOBIOTIN SYNTHETASE"/>
    <property type="match status" value="1"/>
</dbReference>
<dbReference type="EC" id="6.3.3.3" evidence="9"/>
<comment type="similarity">
    <text evidence="9">Belongs to the dethiobiotin synthetase family.</text>
</comment>
<dbReference type="CDD" id="cd03109">
    <property type="entry name" value="DTBS"/>
    <property type="match status" value="1"/>
</dbReference>
<comment type="catalytic activity">
    <reaction evidence="8">
        <text>(7R,8S)-8-amino-7-(carboxyamino)nonanoate + ATP = (4R,5S)-dethiobiotin + ADP + phosphate + H(+)</text>
        <dbReference type="Rhea" id="RHEA:63684"/>
        <dbReference type="ChEBI" id="CHEBI:15378"/>
        <dbReference type="ChEBI" id="CHEBI:30616"/>
        <dbReference type="ChEBI" id="CHEBI:43474"/>
        <dbReference type="ChEBI" id="CHEBI:149470"/>
        <dbReference type="ChEBI" id="CHEBI:149473"/>
        <dbReference type="ChEBI" id="CHEBI:456216"/>
    </reaction>
</comment>
<evidence type="ECO:0000256" key="3">
    <source>
        <dbReference type="ARBA" id="ARBA00022723"/>
    </source>
</evidence>
<evidence type="ECO:0000256" key="8">
    <source>
        <dbReference type="ARBA" id="ARBA00047386"/>
    </source>
</evidence>
<dbReference type="RefSeq" id="WP_347439257.1">
    <property type="nucleotide sequence ID" value="NZ_CP089291.1"/>
</dbReference>
<dbReference type="InterPro" id="IPR004472">
    <property type="entry name" value="DTB_synth_BioD"/>
</dbReference>
<gene>
    <name evidence="9 10" type="primary">bioD</name>
    <name evidence="10" type="ORF">LSG31_10765</name>
</gene>
<evidence type="ECO:0000256" key="1">
    <source>
        <dbReference type="ARBA" id="ARBA00022490"/>
    </source>
</evidence>
<feature type="binding site" evidence="9">
    <location>
        <position position="210"/>
    </location>
    <ligand>
        <name>ATP</name>
        <dbReference type="ChEBI" id="CHEBI:30616"/>
    </ligand>
</feature>
<evidence type="ECO:0000256" key="4">
    <source>
        <dbReference type="ARBA" id="ARBA00022741"/>
    </source>
</evidence>
<evidence type="ECO:0000256" key="6">
    <source>
        <dbReference type="ARBA" id="ARBA00022840"/>
    </source>
</evidence>
<protein>
    <recommendedName>
        <fullName evidence="9">ATP-dependent dethiobiotin synthetase BioD</fullName>
        <ecNumber evidence="9">6.3.3.3</ecNumber>
    </recommendedName>
    <alternativeName>
        <fullName evidence="9">DTB synthetase</fullName>
        <shortName evidence="9">DTBS</shortName>
    </alternativeName>
    <alternativeName>
        <fullName evidence="9">Dethiobiotin synthase</fullName>
    </alternativeName>
</protein>
<comment type="function">
    <text evidence="9">Catalyzes a mechanistically unusual reaction, the ATP-dependent insertion of CO2 between the N7 and N8 nitrogen atoms of 7,8-diaminopelargonic acid (DAPA, also called 7,8-diammoniononanoate) to form a ureido ring.</text>
</comment>
<keyword evidence="5 9" id="KW-0093">Biotin biosynthesis</keyword>
<keyword evidence="6 9" id="KW-0067">ATP-binding</keyword>
<keyword evidence="4 9" id="KW-0547">Nucleotide-binding</keyword>
<dbReference type="Pfam" id="PF13500">
    <property type="entry name" value="AAA_26"/>
    <property type="match status" value="1"/>
</dbReference>
<organism evidence="10 11">
    <name type="scientific">Fodinisporobacter ferrooxydans</name>
    <dbReference type="NCBI Taxonomy" id="2901836"/>
    <lineage>
        <taxon>Bacteria</taxon>
        <taxon>Bacillati</taxon>
        <taxon>Bacillota</taxon>
        <taxon>Bacilli</taxon>
        <taxon>Bacillales</taxon>
        <taxon>Alicyclobacillaceae</taxon>
        <taxon>Fodinisporobacter</taxon>
    </lineage>
</organism>
<evidence type="ECO:0000256" key="7">
    <source>
        <dbReference type="ARBA" id="ARBA00022842"/>
    </source>
</evidence>
<comment type="caution">
    <text evidence="9">Lacks conserved residue(s) required for the propagation of feature annotation.</text>
</comment>
<comment type="catalytic activity">
    <reaction evidence="9">
        <text>(7R,8S)-7,8-diammoniononanoate + CO2 + ATP = (4R,5S)-dethiobiotin + ADP + phosphate + 3 H(+)</text>
        <dbReference type="Rhea" id="RHEA:15805"/>
        <dbReference type="ChEBI" id="CHEBI:15378"/>
        <dbReference type="ChEBI" id="CHEBI:16526"/>
        <dbReference type="ChEBI" id="CHEBI:30616"/>
        <dbReference type="ChEBI" id="CHEBI:43474"/>
        <dbReference type="ChEBI" id="CHEBI:149469"/>
        <dbReference type="ChEBI" id="CHEBI:149473"/>
        <dbReference type="ChEBI" id="CHEBI:456216"/>
        <dbReference type="EC" id="6.3.3.3"/>
    </reaction>
</comment>
<feature type="binding site" evidence="9">
    <location>
        <begin position="203"/>
        <end position="205"/>
    </location>
    <ligand>
        <name>ATP</name>
        <dbReference type="ChEBI" id="CHEBI:30616"/>
    </ligand>
</feature>
<dbReference type="Gene3D" id="3.40.50.300">
    <property type="entry name" value="P-loop containing nucleotide triphosphate hydrolases"/>
    <property type="match status" value="1"/>
</dbReference>
<dbReference type="SUPFAM" id="SSF52540">
    <property type="entry name" value="P-loop containing nucleoside triphosphate hydrolases"/>
    <property type="match status" value="1"/>
</dbReference>
<feature type="binding site" evidence="9">
    <location>
        <position position="16"/>
    </location>
    <ligand>
        <name>Mg(2+)</name>
        <dbReference type="ChEBI" id="CHEBI:18420"/>
    </ligand>
</feature>
<comment type="cofactor">
    <cofactor evidence="9">
        <name>Mg(2+)</name>
        <dbReference type="ChEBI" id="CHEBI:18420"/>
    </cofactor>
</comment>
<feature type="binding site" evidence="9">
    <location>
        <begin position="12"/>
        <end position="17"/>
    </location>
    <ligand>
        <name>ATP</name>
        <dbReference type="ChEBI" id="CHEBI:30616"/>
    </ligand>
</feature>
<evidence type="ECO:0000313" key="10">
    <source>
        <dbReference type="EMBL" id="UOF92589.1"/>
    </source>
</evidence>
<dbReference type="GO" id="GO:0004141">
    <property type="term" value="F:dethiobiotin synthase activity"/>
    <property type="evidence" value="ECO:0007669"/>
    <property type="project" value="UniProtKB-EC"/>
</dbReference>
<dbReference type="HAMAP" id="MF_00336">
    <property type="entry name" value="BioD"/>
    <property type="match status" value="1"/>
</dbReference>
<proteinExistence type="inferred from homology"/>
<evidence type="ECO:0000256" key="9">
    <source>
        <dbReference type="HAMAP-Rule" id="MF_00336"/>
    </source>
</evidence>
<comment type="subunit">
    <text evidence="9">Homodimer.</text>
</comment>
<keyword evidence="3 9" id="KW-0479">Metal-binding</keyword>
<feature type="binding site" evidence="9">
    <location>
        <position position="51"/>
    </location>
    <ligand>
        <name>ATP</name>
        <dbReference type="ChEBI" id="CHEBI:30616"/>
    </ligand>
</feature>
<comment type="subcellular location">
    <subcellularLocation>
        <location evidence="9">Cytoplasm</location>
    </subcellularLocation>
</comment>
<keyword evidence="2 9" id="KW-0436">Ligase</keyword>
<dbReference type="PANTHER" id="PTHR43210:SF2">
    <property type="entry name" value="ATP-DEPENDENT DETHIOBIOTIN SYNTHETASE BIOD 2"/>
    <property type="match status" value="1"/>
</dbReference>